<name>A0A163BBQ8_9FLAO</name>
<dbReference type="STRING" id="1642818.AWE51_22760"/>
<evidence type="ECO:0000313" key="1">
    <source>
        <dbReference type="EMBL" id="KZS41230.1"/>
    </source>
</evidence>
<keyword evidence="2" id="KW-1185">Reference proteome</keyword>
<evidence type="ECO:0000313" key="2">
    <source>
        <dbReference type="Proteomes" id="UP000076715"/>
    </source>
</evidence>
<dbReference type="AlphaFoldDB" id="A0A163BBQ8"/>
<accession>A0A163BBQ8</accession>
<sequence>MIYIDSLPQDDFYTEEFQTITELELPKSAYFKFKKATYPDFHGEYMSAAAISVNKNDFKKLLSEVKNSKKLMEYQDTGSKPYDWIKAQTGDQNYVFFASSNKGNDYHFIGFCKDEKTIIIHLVKW</sequence>
<protein>
    <submittedName>
        <fullName evidence="1">Uncharacterized protein</fullName>
    </submittedName>
</protein>
<dbReference type="EMBL" id="LQRT01000006">
    <property type="protein sequence ID" value="KZS41230.1"/>
    <property type="molecule type" value="Genomic_DNA"/>
</dbReference>
<organism evidence="1 2">
    <name type="scientific">Aquimarina aggregata</name>
    <dbReference type="NCBI Taxonomy" id="1642818"/>
    <lineage>
        <taxon>Bacteria</taxon>
        <taxon>Pseudomonadati</taxon>
        <taxon>Bacteroidota</taxon>
        <taxon>Flavobacteriia</taxon>
        <taxon>Flavobacteriales</taxon>
        <taxon>Flavobacteriaceae</taxon>
        <taxon>Aquimarina</taxon>
    </lineage>
</organism>
<dbReference type="OrthoDB" id="1377073at2"/>
<gene>
    <name evidence="1" type="ORF">AWE51_22760</name>
</gene>
<comment type="caution">
    <text evidence="1">The sequence shown here is derived from an EMBL/GenBank/DDBJ whole genome shotgun (WGS) entry which is preliminary data.</text>
</comment>
<reference evidence="1 2" key="1">
    <citation type="submission" date="2016-01" db="EMBL/GenBank/DDBJ databases">
        <title>The draft genome sequence of Aquimarina sp. RZW4-3-2.</title>
        <authorList>
            <person name="Wang Y."/>
        </authorList>
    </citation>
    <scope>NUCLEOTIDE SEQUENCE [LARGE SCALE GENOMIC DNA]</scope>
    <source>
        <strain evidence="1 2">RZW4-3-2</strain>
    </source>
</reference>
<proteinExistence type="predicted"/>
<dbReference type="RefSeq" id="WP_066312564.1">
    <property type="nucleotide sequence ID" value="NZ_CANLSS010000019.1"/>
</dbReference>
<dbReference type="Proteomes" id="UP000076715">
    <property type="component" value="Unassembled WGS sequence"/>
</dbReference>